<keyword evidence="3" id="KW-1185">Reference proteome</keyword>
<comment type="caution">
    <text evidence="2">The sequence shown here is derived from an EMBL/GenBank/DDBJ whole genome shotgun (WGS) entry which is preliminary data.</text>
</comment>
<name>A0ABP3DJD9_9PSEU</name>
<reference evidence="3" key="1">
    <citation type="journal article" date="2019" name="Int. J. Syst. Evol. Microbiol.">
        <title>The Global Catalogue of Microorganisms (GCM) 10K type strain sequencing project: providing services to taxonomists for standard genome sequencing and annotation.</title>
        <authorList>
            <consortium name="The Broad Institute Genomics Platform"/>
            <consortium name="The Broad Institute Genome Sequencing Center for Infectious Disease"/>
            <person name="Wu L."/>
            <person name="Ma J."/>
        </authorList>
    </citation>
    <scope>NUCLEOTIDE SEQUENCE [LARGE SCALE GENOMIC DNA]</scope>
    <source>
        <strain evidence="3">JCM 3380</strain>
    </source>
</reference>
<accession>A0ABP3DJD9</accession>
<feature type="compositionally biased region" description="Basic and acidic residues" evidence="1">
    <location>
        <begin position="1"/>
        <end position="21"/>
    </location>
</feature>
<sequence>MDEGAEAHGGDLPARDRRGRPDFPAADTGVGRLEESSGVRRTADGAPRALKPAMARTPLKSHHER</sequence>
<dbReference type="EMBL" id="BAAABU010000006">
    <property type="protein sequence ID" value="GAA0232371.1"/>
    <property type="molecule type" value="Genomic_DNA"/>
</dbReference>
<feature type="region of interest" description="Disordered" evidence="1">
    <location>
        <begin position="1"/>
        <end position="65"/>
    </location>
</feature>
<evidence type="ECO:0000256" key="1">
    <source>
        <dbReference type="SAM" id="MobiDB-lite"/>
    </source>
</evidence>
<dbReference type="Proteomes" id="UP001500416">
    <property type="component" value="Unassembled WGS sequence"/>
</dbReference>
<gene>
    <name evidence="2" type="ORF">GCM10010492_33870</name>
</gene>
<protein>
    <submittedName>
        <fullName evidence="2">Uncharacterized protein</fullName>
    </submittedName>
</protein>
<evidence type="ECO:0000313" key="2">
    <source>
        <dbReference type="EMBL" id="GAA0232371.1"/>
    </source>
</evidence>
<organism evidence="2 3">
    <name type="scientific">Saccharothrix mutabilis subsp. mutabilis</name>
    <dbReference type="NCBI Taxonomy" id="66855"/>
    <lineage>
        <taxon>Bacteria</taxon>
        <taxon>Bacillati</taxon>
        <taxon>Actinomycetota</taxon>
        <taxon>Actinomycetes</taxon>
        <taxon>Pseudonocardiales</taxon>
        <taxon>Pseudonocardiaceae</taxon>
        <taxon>Saccharothrix</taxon>
    </lineage>
</organism>
<feature type="compositionally biased region" description="Basic and acidic residues" evidence="1">
    <location>
        <begin position="32"/>
        <end position="43"/>
    </location>
</feature>
<proteinExistence type="predicted"/>
<evidence type="ECO:0000313" key="3">
    <source>
        <dbReference type="Proteomes" id="UP001500416"/>
    </source>
</evidence>